<evidence type="ECO:0000313" key="2">
    <source>
        <dbReference type="Proteomes" id="UP000005239"/>
    </source>
</evidence>
<gene>
    <name evidence="1" type="primary">WBGene00277950</name>
</gene>
<dbReference type="AlphaFoldDB" id="A0A2A6CEG0"/>
<reference evidence="1" key="2">
    <citation type="submission" date="2022-06" db="UniProtKB">
        <authorList>
            <consortium name="EnsemblMetazoa"/>
        </authorList>
    </citation>
    <scope>IDENTIFICATION</scope>
    <source>
        <strain evidence="1">PS312</strain>
    </source>
</reference>
<sequence length="190" mass="20889">TISHLHDASQGGELSIVLLLLFVTSTVPIRYRSTRLMASVATVLRLSTVVSDRGVPVTVPSIGTVAAVGGGVLEKDQLTSTLGVLMREVGERERSLERSKVKDQTANSKDQRSKIKPRWRRGWLGPKRLGQIKDQTTNFKNHSLTLHAVVEFASAARRLAIVMRHALLLFALHELRVVAALRPGRDQEGS</sequence>
<protein>
    <submittedName>
        <fullName evidence="1">Uncharacterized protein</fullName>
    </submittedName>
</protein>
<dbReference type="Proteomes" id="UP000005239">
    <property type="component" value="Unassembled WGS sequence"/>
</dbReference>
<proteinExistence type="predicted"/>
<keyword evidence="2" id="KW-1185">Reference proteome</keyword>
<accession>A0A2A6CEG0</accession>
<dbReference type="EnsemblMetazoa" id="PPA39581.1">
    <property type="protein sequence ID" value="PPA39581.1"/>
    <property type="gene ID" value="WBGene00277950"/>
</dbReference>
<evidence type="ECO:0000313" key="1">
    <source>
        <dbReference type="EnsemblMetazoa" id="PPA39581.1"/>
    </source>
</evidence>
<reference evidence="2" key="1">
    <citation type="journal article" date="2008" name="Nat. Genet.">
        <title>The Pristionchus pacificus genome provides a unique perspective on nematode lifestyle and parasitism.</title>
        <authorList>
            <person name="Dieterich C."/>
            <person name="Clifton S.W."/>
            <person name="Schuster L.N."/>
            <person name="Chinwalla A."/>
            <person name="Delehaunty K."/>
            <person name="Dinkelacker I."/>
            <person name="Fulton L."/>
            <person name="Fulton R."/>
            <person name="Godfrey J."/>
            <person name="Minx P."/>
            <person name="Mitreva M."/>
            <person name="Roeseler W."/>
            <person name="Tian H."/>
            <person name="Witte H."/>
            <person name="Yang S.P."/>
            <person name="Wilson R.K."/>
            <person name="Sommer R.J."/>
        </authorList>
    </citation>
    <scope>NUCLEOTIDE SEQUENCE [LARGE SCALE GENOMIC DNA]</scope>
    <source>
        <strain evidence="2">PS312</strain>
    </source>
</reference>
<accession>A0A8R1YUF6</accession>
<organism evidence="1 2">
    <name type="scientific">Pristionchus pacificus</name>
    <name type="common">Parasitic nematode worm</name>
    <dbReference type="NCBI Taxonomy" id="54126"/>
    <lineage>
        <taxon>Eukaryota</taxon>
        <taxon>Metazoa</taxon>
        <taxon>Ecdysozoa</taxon>
        <taxon>Nematoda</taxon>
        <taxon>Chromadorea</taxon>
        <taxon>Rhabditida</taxon>
        <taxon>Rhabditina</taxon>
        <taxon>Diplogasteromorpha</taxon>
        <taxon>Diplogasteroidea</taxon>
        <taxon>Neodiplogasteridae</taxon>
        <taxon>Pristionchus</taxon>
    </lineage>
</organism>
<name>A0A2A6CEG0_PRIPA</name>